<feature type="region of interest" description="Disordered" evidence="1">
    <location>
        <begin position="49"/>
        <end position="74"/>
    </location>
</feature>
<proteinExistence type="predicted"/>
<reference evidence="2 3" key="1">
    <citation type="submission" date="2019-02" db="EMBL/GenBank/DDBJ databases">
        <title>Genome sequencing of the rare red list fungi Bondarzewia mesenterica.</title>
        <authorList>
            <person name="Buettner E."/>
            <person name="Kellner H."/>
        </authorList>
    </citation>
    <scope>NUCLEOTIDE SEQUENCE [LARGE SCALE GENOMIC DNA]</scope>
    <source>
        <strain evidence="2 3">DSM 108281</strain>
    </source>
</reference>
<comment type="caution">
    <text evidence="2">The sequence shown here is derived from an EMBL/GenBank/DDBJ whole genome shotgun (WGS) entry which is preliminary data.</text>
</comment>
<name>A0A4S4M3G1_9AGAM</name>
<protein>
    <recommendedName>
        <fullName evidence="4">COP9 signalosome complex subunit 2</fullName>
    </recommendedName>
</protein>
<dbReference type="PANTHER" id="PTHR10678">
    <property type="entry name" value="26S PROTEASOME NON-ATPASE REGULATORY SUBUNIT 11/COP9 SIGNALOSOME COMPLEX SUBUNIT 2"/>
    <property type="match status" value="1"/>
</dbReference>
<keyword evidence="3" id="KW-1185">Reference proteome</keyword>
<dbReference type="Proteomes" id="UP000310158">
    <property type="component" value="Unassembled WGS sequence"/>
</dbReference>
<accession>A0A4S4M3G1</accession>
<dbReference type="InterPro" id="IPR050871">
    <property type="entry name" value="26S_Proteasome/COP9_Components"/>
</dbReference>
<evidence type="ECO:0000313" key="2">
    <source>
        <dbReference type="EMBL" id="THH19696.1"/>
    </source>
</evidence>
<dbReference type="AlphaFoldDB" id="A0A4S4M3G1"/>
<dbReference type="Gene3D" id="1.25.40.570">
    <property type="match status" value="1"/>
</dbReference>
<dbReference type="EMBL" id="SGPL01000038">
    <property type="protein sequence ID" value="THH19696.1"/>
    <property type="molecule type" value="Genomic_DNA"/>
</dbReference>
<gene>
    <name evidence="2" type="ORF">EW146_g1528</name>
</gene>
<organism evidence="2 3">
    <name type="scientific">Bondarzewia mesenterica</name>
    <dbReference type="NCBI Taxonomy" id="1095465"/>
    <lineage>
        <taxon>Eukaryota</taxon>
        <taxon>Fungi</taxon>
        <taxon>Dikarya</taxon>
        <taxon>Basidiomycota</taxon>
        <taxon>Agaricomycotina</taxon>
        <taxon>Agaricomycetes</taxon>
        <taxon>Russulales</taxon>
        <taxon>Bondarzewiaceae</taxon>
        <taxon>Bondarzewia</taxon>
    </lineage>
</organism>
<evidence type="ECO:0008006" key="4">
    <source>
        <dbReference type="Google" id="ProtNLM"/>
    </source>
</evidence>
<feature type="compositionally biased region" description="Acidic residues" evidence="1">
    <location>
        <begin position="49"/>
        <end position="72"/>
    </location>
</feature>
<evidence type="ECO:0000256" key="1">
    <source>
        <dbReference type="SAM" id="MobiDB-lite"/>
    </source>
</evidence>
<sequence>MTNQIRQFVGANKVALAGEHLAHIDEFSTPPSPSLLNTLQTMDDDDADYMQGSDDEDYGFDYSDGDDGDESGSADVENMYYTAKSKKEDDPEQALKEFKAIVDQEEEKGDWGFKALKQSTKLLFLQLRRPLDALKTYTQLLTYTKSAVTRNYAEKTINGILDYVGGGKSGPVEVDVLERFYQATKDALEDAKNDRLSVKTNLKLAKLWLDRKEYGRLSKLIRDLYDATGTGIDGDEQSQKGTQLLEIYALEIQMHNEMRNYKKLKARLPTWAAASTKLTS</sequence>
<evidence type="ECO:0000313" key="3">
    <source>
        <dbReference type="Proteomes" id="UP000310158"/>
    </source>
</evidence>
<dbReference type="OrthoDB" id="194139at2759"/>